<evidence type="ECO:0000313" key="2">
    <source>
        <dbReference type="EMBL" id="KAF2535431.1"/>
    </source>
</evidence>
<dbReference type="AlphaFoldDB" id="A0A8S9FQK1"/>
<reference evidence="2" key="1">
    <citation type="submission" date="2019-12" db="EMBL/GenBank/DDBJ databases">
        <title>Genome sequencing and annotation of Brassica cretica.</title>
        <authorList>
            <person name="Studholme D.J."/>
            <person name="Sarris P.F."/>
        </authorList>
    </citation>
    <scope>NUCLEOTIDE SEQUENCE</scope>
    <source>
        <strain evidence="2">PFS-001/15</strain>
        <tissue evidence="2">Leaf</tissue>
    </source>
</reference>
<protein>
    <submittedName>
        <fullName evidence="2">Uncharacterized protein</fullName>
    </submittedName>
</protein>
<dbReference type="Proteomes" id="UP000712281">
    <property type="component" value="Unassembled WGS sequence"/>
</dbReference>
<evidence type="ECO:0000256" key="1">
    <source>
        <dbReference type="SAM" id="MobiDB-lite"/>
    </source>
</evidence>
<comment type="caution">
    <text evidence="2">The sequence shown here is derived from an EMBL/GenBank/DDBJ whole genome shotgun (WGS) entry which is preliminary data.</text>
</comment>
<sequence>MQLFSNPPLEATTFLPPDLFDGDDQYSRGGAELGLEKRILWWMASIQSQSLVTTKLEATTSASCSHGGEDDLDQRPRVTEADDEKRRRSFAMECGRGLETTTGALGLVFTQRRGLTSARA</sequence>
<organism evidence="2 3">
    <name type="scientific">Brassica cretica</name>
    <name type="common">Mustard</name>
    <dbReference type="NCBI Taxonomy" id="69181"/>
    <lineage>
        <taxon>Eukaryota</taxon>
        <taxon>Viridiplantae</taxon>
        <taxon>Streptophyta</taxon>
        <taxon>Embryophyta</taxon>
        <taxon>Tracheophyta</taxon>
        <taxon>Spermatophyta</taxon>
        <taxon>Magnoliopsida</taxon>
        <taxon>eudicotyledons</taxon>
        <taxon>Gunneridae</taxon>
        <taxon>Pentapetalae</taxon>
        <taxon>rosids</taxon>
        <taxon>malvids</taxon>
        <taxon>Brassicales</taxon>
        <taxon>Brassicaceae</taxon>
        <taxon>Brassiceae</taxon>
        <taxon>Brassica</taxon>
    </lineage>
</organism>
<dbReference type="EMBL" id="QGKW02002228">
    <property type="protein sequence ID" value="KAF2535431.1"/>
    <property type="molecule type" value="Genomic_DNA"/>
</dbReference>
<proteinExistence type="predicted"/>
<feature type="compositionally biased region" description="Basic and acidic residues" evidence="1">
    <location>
        <begin position="67"/>
        <end position="86"/>
    </location>
</feature>
<gene>
    <name evidence="2" type="ORF">F2Q68_00020995</name>
</gene>
<accession>A0A8S9FQK1</accession>
<feature type="region of interest" description="Disordered" evidence="1">
    <location>
        <begin position="57"/>
        <end position="88"/>
    </location>
</feature>
<evidence type="ECO:0000313" key="3">
    <source>
        <dbReference type="Proteomes" id="UP000712281"/>
    </source>
</evidence>
<name>A0A8S9FQK1_BRACR</name>